<dbReference type="InterPro" id="IPR036388">
    <property type="entry name" value="WH-like_DNA-bd_sf"/>
</dbReference>
<protein>
    <submittedName>
        <fullName evidence="6">HTH-type transcriptional regulator GltC</fullName>
    </submittedName>
    <submittedName>
        <fullName evidence="7">LysR family transcriptional regulator</fullName>
    </submittedName>
</protein>
<dbReference type="InterPro" id="IPR036390">
    <property type="entry name" value="WH_DNA-bd_sf"/>
</dbReference>
<dbReference type="PANTHER" id="PTHR30427">
    <property type="entry name" value="TRANSCRIPTIONAL ACTIVATOR PROTEIN LYSR"/>
    <property type="match status" value="1"/>
</dbReference>
<dbReference type="AlphaFoldDB" id="A0A446CWG7"/>
<dbReference type="EMBL" id="CP148753">
    <property type="protein sequence ID" value="WXR71317.1"/>
    <property type="molecule type" value="Genomic_DNA"/>
</dbReference>
<dbReference type="InterPro" id="IPR037424">
    <property type="entry name" value="NocR_PBP2"/>
</dbReference>
<dbReference type="EMBL" id="UFQC01000035">
    <property type="protein sequence ID" value="SSW72208.1"/>
    <property type="molecule type" value="Genomic_DNA"/>
</dbReference>
<evidence type="ECO:0000259" key="5">
    <source>
        <dbReference type="PROSITE" id="PS50931"/>
    </source>
</evidence>
<evidence type="ECO:0000256" key="2">
    <source>
        <dbReference type="ARBA" id="ARBA00023015"/>
    </source>
</evidence>
<evidence type="ECO:0000256" key="1">
    <source>
        <dbReference type="ARBA" id="ARBA00009437"/>
    </source>
</evidence>
<dbReference type="Pfam" id="PF03466">
    <property type="entry name" value="LysR_substrate"/>
    <property type="match status" value="1"/>
</dbReference>
<dbReference type="PANTHER" id="PTHR30427:SF1">
    <property type="entry name" value="TRANSCRIPTIONAL ACTIVATOR PROTEIN LYSR"/>
    <property type="match status" value="1"/>
</dbReference>
<name>A0A446CWG7_9BURK</name>
<dbReference type="Gene3D" id="1.10.10.10">
    <property type="entry name" value="Winged helix-like DNA-binding domain superfamily/Winged helix DNA-binding domain"/>
    <property type="match status" value="1"/>
</dbReference>
<dbReference type="SUPFAM" id="SSF46785">
    <property type="entry name" value="Winged helix' DNA-binding domain"/>
    <property type="match status" value="1"/>
</dbReference>
<dbReference type="SUPFAM" id="SSF53850">
    <property type="entry name" value="Periplasmic binding protein-like II"/>
    <property type="match status" value="1"/>
</dbReference>
<dbReference type="Gene3D" id="3.40.190.290">
    <property type="match status" value="1"/>
</dbReference>
<dbReference type="PROSITE" id="PS50931">
    <property type="entry name" value="HTH_LYSR"/>
    <property type="match status" value="1"/>
</dbReference>
<sequence>MKLNLRQIEVFRAIMLSGSISGASKLLFVSQPAVSRLIAYTEQRLGLMLFQRIKGRLYPTPEARRLFVEVTALYQNVQRVNEVADNLAENREGQLRLSCSPSLGQSLLPRAIAQFRKRYPQMRIVLQTQIPATLQQALLTQQVELGVAYMPVEHPSLASQPLYENKIVAVLPKGHPLAARGQVEVRDLINEPLIGYSADIPFGMLINRLFGDEDSQPEPRIEVQQAHVACALVQAGAGVALVDEITVAGPIWSKVVTVPIRGTVNAPVNVFHLQLQPLSRPALAFINVLHNLEQHN</sequence>
<reference evidence="6 8" key="1">
    <citation type="submission" date="2018-07" db="EMBL/GenBank/DDBJ databases">
        <authorList>
            <person name="Peeters C."/>
        </authorList>
    </citation>
    <scope>NUCLEOTIDE SEQUENCE [LARGE SCALE GENOMIC DNA]</scope>
    <source>
        <strain evidence="6 8">LMG 30378</strain>
    </source>
</reference>
<feature type="domain" description="HTH lysR-type" evidence="5">
    <location>
        <begin position="3"/>
        <end position="60"/>
    </location>
</feature>
<dbReference type="OrthoDB" id="110033at2"/>
<dbReference type="InterPro" id="IPR000847">
    <property type="entry name" value="LysR_HTH_N"/>
</dbReference>
<dbReference type="GO" id="GO:0043565">
    <property type="term" value="F:sequence-specific DNA binding"/>
    <property type="evidence" value="ECO:0007669"/>
    <property type="project" value="TreeGrafter"/>
</dbReference>
<keyword evidence="2" id="KW-0805">Transcription regulation</keyword>
<organism evidence="6 8">
    <name type="scientific">Achromobacter veterisilvae</name>
    <dbReference type="NCBI Taxonomy" id="2069367"/>
    <lineage>
        <taxon>Bacteria</taxon>
        <taxon>Pseudomonadati</taxon>
        <taxon>Pseudomonadota</taxon>
        <taxon>Betaproteobacteria</taxon>
        <taxon>Burkholderiales</taxon>
        <taxon>Alcaligenaceae</taxon>
        <taxon>Achromobacter</taxon>
    </lineage>
</organism>
<evidence type="ECO:0000256" key="3">
    <source>
        <dbReference type="ARBA" id="ARBA00023125"/>
    </source>
</evidence>
<dbReference type="GO" id="GO:0003700">
    <property type="term" value="F:DNA-binding transcription factor activity"/>
    <property type="evidence" value="ECO:0007669"/>
    <property type="project" value="InterPro"/>
</dbReference>
<keyword evidence="4" id="KW-0804">Transcription</keyword>
<dbReference type="Proteomes" id="UP001456224">
    <property type="component" value="Chromosome"/>
</dbReference>
<dbReference type="GO" id="GO:0010628">
    <property type="term" value="P:positive regulation of gene expression"/>
    <property type="evidence" value="ECO:0007669"/>
    <property type="project" value="TreeGrafter"/>
</dbReference>
<accession>A0A446CWG7</accession>
<dbReference type="Pfam" id="PF00126">
    <property type="entry name" value="HTH_1"/>
    <property type="match status" value="1"/>
</dbReference>
<evidence type="ECO:0000313" key="7">
    <source>
        <dbReference type="EMBL" id="WXR71317.1"/>
    </source>
</evidence>
<evidence type="ECO:0000313" key="6">
    <source>
        <dbReference type="EMBL" id="SSW72208.1"/>
    </source>
</evidence>
<keyword evidence="9" id="KW-1185">Reference proteome</keyword>
<evidence type="ECO:0000256" key="4">
    <source>
        <dbReference type="ARBA" id="ARBA00023163"/>
    </source>
</evidence>
<gene>
    <name evidence="6" type="primary">gltC_15</name>
    <name evidence="6" type="ORF">AVE30378_04993</name>
    <name evidence="7" type="ORF">WHX56_16800</name>
</gene>
<keyword evidence="3" id="KW-0238">DNA-binding</keyword>
<comment type="similarity">
    <text evidence="1">Belongs to the LysR transcriptional regulatory family.</text>
</comment>
<dbReference type="InterPro" id="IPR005119">
    <property type="entry name" value="LysR_subst-bd"/>
</dbReference>
<evidence type="ECO:0000313" key="9">
    <source>
        <dbReference type="Proteomes" id="UP001456224"/>
    </source>
</evidence>
<proteinExistence type="inferred from homology"/>
<dbReference type="CDD" id="cd08415">
    <property type="entry name" value="PBP2_LysR_opines_like"/>
    <property type="match status" value="1"/>
</dbReference>
<dbReference type="RefSeq" id="WP_129244793.1">
    <property type="nucleotide sequence ID" value="NZ_CP148753.1"/>
</dbReference>
<evidence type="ECO:0000313" key="8">
    <source>
        <dbReference type="Proteomes" id="UP000289465"/>
    </source>
</evidence>
<reference evidence="7 9" key="2">
    <citation type="submission" date="2024-03" db="EMBL/GenBank/DDBJ databases">
        <title>Reference genomes for the five species model microbial community.</title>
        <authorList>
            <person name="Padfield D."/>
        </authorList>
    </citation>
    <scope>NUCLEOTIDE SEQUENCE [LARGE SCALE GENOMIC DNA]</scope>
    <source>
        <strain evidence="7 9">AB1</strain>
    </source>
</reference>
<dbReference type="Proteomes" id="UP000289465">
    <property type="component" value="Unassembled WGS sequence"/>
</dbReference>